<dbReference type="EMBL" id="CP036275">
    <property type="protein sequence ID" value="QDU39733.1"/>
    <property type="molecule type" value="Genomic_DNA"/>
</dbReference>
<organism evidence="2 3">
    <name type="scientific">Maioricimonas rarisocia</name>
    <dbReference type="NCBI Taxonomy" id="2528026"/>
    <lineage>
        <taxon>Bacteria</taxon>
        <taxon>Pseudomonadati</taxon>
        <taxon>Planctomycetota</taxon>
        <taxon>Planctomycetia</taxon>
        <taxon>Planctomycetales</taxon>
        <taxon>Planctomycetaceae</taxon>
        <taxon>Maioricimonas</taxon>
    </lineage>
</organism>
<name>A0A517ZB62_9PLAN</name>
<dbReference type="OrthoDB" id="212706at2"/>
<keyword evidence="1" id="KW-1133">Transmembrane helix</keyword>
<feature type="transmembrane region" description="Helical" evidence="1">
    <location>
        <begin position="69"/>
        <end position="87"/>
    </location>
</feature>
<evidence type="ECO:0000256" key="1">
    <source>
        <dbReference type="SAM" id="Phobius"/>
    </source>
</evidence>
<dbReference type="KEGG" id="mri:Mal4_40800"/>
<dbReference type="RefSeq" id="WP_145370888.1">
    <property type="nucleotide sequence ID" value="NZ_CP036275.1"/>
</dbReference>
<dbReference type="AlphaFoldDB" id="A0A517ZB62"/>
<proteinExistence type="predicted"/>
<evidence type="ECO:0000313" key="3">
    <source>
        <dbReference type="Proteomes" id="UP000320496"/>
    </source>
</evidence>
<accession>A0A517ZB62</accession>
<reference evidence="2 3" key="1">
    <citation type="submission" date="2019-02" db="EMBL/GenBank/DDBJ databases">
        <title>Deep-cultivation of Planctomycetes and their phenomic and genomic characterization uncovers novel biology.</title>
        <authorList>
            <person name="Wiegand S."/>
            <person name="Jogler M."/>
            <person name="Boedeker C."/>
            <person name="Pinto D."/>
            <person name="Vollmers J."/>
            <person name="Rivas-Marin E."/>
            <person name="Kohn T."/>
            <person name="Peeters S.H."/>
            <person name="Heuer A."/>
            <person name="Rast P."/>
            <person name="Oberbeckmann S."/>
            <person name="Bunk B."/>
            <person name="Jeske O."/>
            <person name="Meyerdierks A."/>
            <person name="Storesund J.E."/>
            <person name="Kallscheuer N."/>
            <person name="Luecker S."/>
            <person name="Lage O.M."/>
            <person name="Pohl T."/>
            <person name="Merkel B.J."/>
            <person name="Hornburger P."/>
            <person name="Mueller R.-W."/>
            <person name="Bruemmer F."/>
            <person name="Labrenz M."/>
            <person name="Spormann A.M."/>
            <person name="Op den Camp H."/>
            <person name="Overmann J."/>
            <person name="Amann R."/>
            <person name="Jetten M.S.M."/>
            <person name="Mascher T."/>
            <person name="Medema M.H."/>
            <person name="Devos D.P."/>
            <person name="Kaster A.-K."/>
            <person name="Ovreas L."/>
            <person name="Rohde M."/>
            <person name="Galperin M.Y."/>
            <person name="Jogler C."/>
        </authorList>
    </citation>
    <scope>NUCLEOTIDE SEQUENCE [LARGE SCALE GENOMIC DNA]</scope>
    <source>
        <strain evidence="2 3">Mal4</strain>
    </source>
</reference>
<feature type="transmembrane region" description="Helical" evidence="1">
    <location>
        <begin position="93"/>
        <end position="112"/>
    </location>
</feature>
<keyword evidence="1" id="KW-0812">Transmembrane</keyword>
<keyword evidence="1" id="KW-0472">Membrane</keyword>
<gene>
    <name evidence="2" type="ORF">Mal4_40800</name>
</gene>
<sequence>MFSPFEELEYLADYLPDEGEAVVVTRQQGELVCQPWRRDDLRDGVEDADLYGMLVQANERLNALGSTPLWSSAIFMFWFAVLMHGLLGLGLQQWYVVPGVGLMVMYGCFHWIRHRQHHFFLREVLPALKSELRARGITPYALLSGVRQHAELRTLLDDLIRWVPDAAPRSLHRRSP</sequence>
<protein>
    <submittedName>
        <fullName evidence="2">Uncharacterized protein</fullName>
    </submittedName>
</protein>
<dbReference type="Proteomes" id="UP000320496">
    <property type="component" value="Chromosome"/>
</dbReference>
<keyword evidence="3" id="KW-1185">Reference proteome</keyword>
<evidence type="ECO:0000313" key="2">
    <source>
        <dbReference type="EMBL" id="QDU39733.1"/>
    </source>
</evidence>